<dbReference type="PANTHER" id="PTHR30558">
    <property type="entry name" value="EXBD MEMBRANE COMPONENT OF PMF-DRIVEN MACROMOLECULE IMPORT SYSTEM"/>
    <property type="match status" value="1"/>
</dbReference>
<proteinExistence type="inferred from homology"/>
<evidence type="ECO:0000256" key="4">
    <source>
        <dbReference type="ARBA" id="ARBA00022692"/>
    </source>
</evidence>
<dbReference type="GO" id="GO:0005886">
    <property type="term" value="C:plasma membrane"/>
    <property type="evidence" value="ECO:0007669"/>
    <property type="project" value="UniProtKB-SubCell"/>
</dbReference>
<name>A0A7C2JZV2_9PLAN</name>
<evidence type="ECO:0000256" key="6">
    <source>
        <dbReference type="ARBA" id="ARBA00023136"/>
    </source>
</evidence>
<evidence type="ECO:0008006" key="9">
    <source>
        <dbReference type="Google" id="ProtNLM"/>
    </source>
</evidence>
<keyword evidence="5" id="KW-1133">Transmembrane helix</keyword>
<evidence type="ECO:0000256" key="2">
    <source>
        <dbReference type="ARBA" id="ARBA00005811"/>
    </source>
</evidence>
<keyword evidence="3" id="KW-1003">Cell membrane</keyword>
<reference evidence="8" key="1">
    <citation type="journal article" date="2020" name="mSystems">
        <title>Genome- and Community-Level Interaction Insights into Carbon Utilization and Element Cycling Functions of Hydrothermarchaeota in Hydrothermal Sediment.</title>
        <authorList>
            <person name="Zhou Z."/>
            <person name="Liu Y."/>
            <person name="Xu W."/>
            <person name="Pan J."/>
            <person name="Luo Z.H."/>
            <person name="Li M."/>
        </authorList>
    </citation>
    <scope>NUCLEOTIDE SEQUENCE [LARGE SCALE GENOMIC DNA]</scope>
    <source>
        <strain evidence="8">SpSt-339</strain>
    </source>
</reference>
<keyword evidence="4 7" id="KW-0812">Transmembrane</keyword>
<comment type="subcellular location">
    <subcellularLocation>
        <location evidence="1">Cell membrane</location>
        <topology evidence="1">Single-pass membrane protein</topology>
    </subcellularLocation>
    <subcellularLocation>
        <location evidence="7">Cell membrane</location>
        <topology evidence="7">Single-pass type II membrane protein</topology>
    </subcellularLocation>
</comment>
<evidence type="ECO:0000256" key="7">
    <source>
        <dbReference type="RuleBase" id="RU003879"/>
    </source>
</evidence>
<gene>
    <name evidence="8" type="ORF">ENQ76_15185</name>
</gene>
<comment type="similarity">
    <text evidence="2 7">Belongs to the ExbD/TolR family.</text>
</comment>
<evidence type="ECO:0000256" key="1">
    <source>
        <dbReference type="ARBA" id="ARBA00004162"/>
    </source>
</evidence>
<evidence type="ECO:0000256" key="3">
    <source>
        <dbReference type="ARBA" id="ARBA00022475"/>
    </source>
</evidence>
<accession>A0A7C2JZV2</accession>
<organism evidence="8">
    <name type="scientific">Schlesneria paludicola</name>
    <dbReference type="NCBI Taxonomy" id="360056"/>
    <lineage>
        <taxon>Bacteria</taxon>
        <taxon>Pseudomonadati</taxon>
        <taxon>Planctomycetota</taxon>
        <taxon>Planctomycetia</taxon>
        <taxon>Planctomycetales</taxon>
        <taxon>Planctomycetaceae</taxon>
        <taxon>Schlesneria</taxon>
    </lineage>
</organism>
<dbReference type="PANTHER" id="PTHR30558:SF3">
    <property type="entry name" value="BIOPOLYMER TRANSPORT PROTEIN EXBD-RELATED"/>
    <property type="match status" value="1"/>
</dbReference>
<dbReference type="AlphaFoldDB" id="A0A7C2JZV2"/>
<keyword evidence="6" id="KW-0472">Membrane</keyword>
<dbReference type="GO" id="GO:0015031">
    <property type="term" value="P:protein transport"/>
    <property type="evidence" value="ECO:0007669"/>
    <property type="project" value="UniProtKB-KW"/>
</dbReference>
<dbReference type="GO" id="GO:0022857">
    <property type="term" value="F:transmembrane transporter activity"/>
    <property type="evidence" value="ECO:0007669"/>
    <property type="project" value="InterPro"/>
</dbReference>
<dbReference type="InterPro" id="IPR003400">
    <property type="entry name" value="ExbD"/>
</dbReference>
<dbReference type="EMBL" id="DSOK01000418">
    <property type="protein sequence ID" value="HEN16804.1"/>
    <property type="molecule type" value="Genomic_DNA"/>
</dbReference>
<evidence type="ECO:0000256" key="5">
    <source>
        <dbReference type="ARBA" id="ARBA00022989"/>
    </source>
</evidence>
<dbReference type="Pfam" id="PF02472">
    <property type="entry name" value="ExbD"/>
    <property type="match status" value="1"/>
</dbReference>
<protein>
    <recommendedName>
        <fullName evidence="9">Biopolymer transporter ExbD</fullName>
    </recommendedName>
</protein>
<evidence type="ECO:0000313" key="8">
    <source>
        <dbReference type="EMBL" id="HEN16804.1"/>
    </source>
</evidence>
<keyword evidence="7" id="KW-0813">Transport</keyword>
<keyword evidence="7" id="KW-0653">Protein transport</keyword>
<sequence length="152" mass="16000">MAAGRRGMQGDNPWARRRVTAGELDLTPMIDVTFQLLIFFMVSSTMQSMPDIDLPVAAHSVGVETDGAAVVTVFDAGPQSPPRIVLGDGVGEESTVEEIRGFVAEAVAAGKSKIVVKAEGDITHGFISEVARNIVSVEGAELFMGVGDQPTQ</sequence>
<comment type="caution">
    <text evidence="8">The sequence shown here is derived from an EMBL/GenBank/DDBJ whole genome shotgun (WGS) entry which is preliminary data.</text>
</comment>